<feature type="region of interest" description="Disordered" evidence="1">
    <location>
        <begin position="93"/>
        <end position="120"/>
    </location>
</feature>
<evidence type="ECO:0000313" key="5">
    <source>
        <dbReference type="Proteomes" id="UP000274922"/>
    </source>
</evidence>
<sequence>MIEFKPLRLPAPRIFSPAPRYTTLEAAHPLYDLPPTPPPPPYVEGKDPGAPLEPAPRPAAAAAASAPPGPARPLSQDEQRRLYEEAFRAGAVAENASESASSSSSTLAGDNNTSRPQFAGKPGVFYGAPLPESKFEAARQAAAAVAPIDTPIPGVGRLAFQYADEQAWPIEVDDFYDLHDRALVAQCRHDFLECFHDGDEERATATWWDVSAATRSDVIVELMDLLERQDQDEQDRAVRGLLYVAQGCYALYDDRVDALMDQMQTNAALLLENNVLPAVSTYLQVAADQLRTHLEAAPPVSTAATSPDPSLDRGAASATVTAAATPPSGDRDLHRHRPMSPDGTTDTDTSTITTTTSATDDDDDGDGTGGAERAAAAEQAAAEHAVYHAVKEHMMERITVALGVLFHLLLDLVRTNACEAMPLSDDLVAVSPLVAVLFHLLGHLSDGYKRSSPLKKLLMVIWKALLAITGGTPRLTRLKRTSRALAGLGDLPPGEALYVKASPADYQYFASMILIRYPAVILPTLGELLRRSDPFFAQFDLITVSGMGGSHGDSQGSGGDGAHGAAGGSHADHAAALVPVAPLGDAHVTAAIQRSLSTLAQEVGEPVHATPEFIQDALRIYTESIYVSLGRVQLFESRRAQQHQAAAAAIDGRPVSSAAAAAASASPAAPAHAMLHDALPSPDDADATPETNTLWLMDDLWARLLDGWPSHIGLLVRWLYYINLGTALQPPPEPTAPSSGPASGSSRETSSGEGGSVSDEQAAALLEAYEIKRHRQIVTRVIATISMLLLKMAKRMHVLRFEYLCQLLIDNNGAILLLKMLSIWFQPLNSKSSGGPTTAPSQPDDVYQKDKEILFRQPPLPQSQFTFYCRRPPYDRLDLDVARAQAQADGSHSPLVSPSASSPPAASSKAPAVDFNNICTMIHLLQILQKLTKGKCHRILALVQWKCTTVLKRILRVDQPSVQIYALKLLKSQTPYLGRKWRMNSMRAITGIYIHLRPLLVDRYLSGDAQAVAELALREEQALRAVTAHYHDTLRAYLEEERGLERAAATAPPDRTTPGMVDPGSDLETALNAGDHDDLLALLPDSPSLERPRPRPRRPSFHAASPRDAGQPSASSPTSFASSVSSSSLHHPSMADAMSTAAAFKTNKAWVNELDEHFQENYETWLQQEVFADSGLGDTFQADHVVDAPWLGAALGHPPAGGAEAAAVAHPADDDTDSMRSWDGIMADELNWYAAQNRPDTGHEREVLDPDGADAASELIPAETV</sequence>
<gene>
    <name evidence="4" type="ORF">CXG81DRAFT_23380</name>
</gene>
<feature type="region of interest" description="Disordered" evidence="1">
    <location>
        <begin position="1241"/>
        <end position="1265"/>
    </location>
</feature>
<organism evidence="4 5">
    <name type="scientific">Caulochytrium protostelioides</name>
    <dbReference type="NCBI Taxonomy" id="1555241"/>
    <lineage>
        <taxon>Eukaryota</taxon>
        <taxon>Fungi</taxon>
        <taxon>Fungi incertae sedis</taxon>
        <taxon>Chytridiomycota</taxon>
        <taxon>Chytridiomycota incertae sedis</taxon>
        <taxon>Chytridiomycetes</taxon>
        <taxon>Caulochytriales</taxon>
        <taxon>Caulochytriaceae</taxon>
        <taxon>Caulochytrium</taxon>
    </lineage>
</organism>
<dbReference type="PANTHER" id="PTHR13239">
    <property type="entry name" value="PROTEIN REQUIRED FOR HYPHAL ANASTOMOSIS HAM-2"/>
    <property type="match status" value="1"/>
</dbReference>
<feature type="compositionally biased region" description="Low complexity" evidence="1">
    <location>
        <begin position="891"/>
        <end position="908"/>
    </location>
</feature>
<name>A0A4P9XEJ0_9FUNG</name>
<feature type="compositionally biased region" description="Low complexity" evidence="1">
    <location>
        <begin position="93"/>
        <end position="105"/>
    </location>
</feature>
<dbReference type="SMART" id="SM01292">
    <property type="entry name" value="N1221"/>
    <property type="match status" value="1"/>
</dbReference>
<dbReference type="STRING" id="1555241.A0A4P9XEJ0"/>
<dbReference type="Pfam" id="PF11882">
    <property type="entry name" value="DUF3402"/>
    <property type="match status" value="1"/>
</dbReference>
<evidence type="ECO:0000313" key="4">
    <source>
        <dbReference type="EMBL" id="RKP03967.1"/>
    </source>
</evidence>
<dbReference type="AlphaFoldDB" id="A0A4P9XEJ0"/>
<evidence type="ECO:0000259" key="3">
    <source>
        <dbReference type="SMART" id="SM01293"/>
    </source>
</evidence>
<feature type="region of interest" description="Disordered" evidence="1">
    <location>
        <begin position="1045"/>
        <end position="1131"/>
    </location>
</feature>
<evidence type="ECO:0008006" key="6">
    <source>
        <dbReference type="Google" id="ProtNLM"/>
    </source>
</evidence>
<feature type="region of interest" description="Disordered" evidence="1">
    <location>
        <begin position="27"/>
        <end position="76"/>
    </location>
</feature>
<feature type="domain" description="Far11/STRP C-terminal" evidence="3">
    <location>
        <begin position="611"/>
        <end position="1162"/>
    </location>
</feature>
<dbReference type="GO" id="GO:0007010">
    <property type="term" value="P:cytoskeleton organization"/>
    <property type="evidence" value="ECO:0007669"/>
    <property type="project" value="TreeGrafter"/>
</dbReference>
<dbReference type="EMBL" id="ML014115">
    <property type="protein sequence ID" value="RKP03967.1"/>
    <property type="molecule type" value="Genomic_DNA"/>
</dbReference>
<dbReference type="Proteomes" id="UP000274922">
    <property type="component" value="Unassembled WGS sequence"/>
</dbReference>
<feature type="compositionally biased region" description="Low complexity" evidence="1">
    <location>
        <begin position="736"/>
        <end position="751"/>
    </location>
</feature>
<feature type="compositionally biased region" description="Pro residues" evidence="1">
    <location>
        <begin position="32"/>
        <end position="42"/>
    </location>
</feature>
<feature type="domain" description="Far11/STRP N-terminal" evidence="2">
    <location>
        <begin position="155"/>
        <end position="533"/>
    </location>
</feature>
<dbReference type="InterPro" id="IPR012486">
    <property type="entry name" value="Far11/STRP_N"/>
</dbReference>
<accession>A0A4P9XEJ0</accession>
<evidence type="ECO:0000259" key="2">
    <source>
        <dbReference type="SMART" id="SM01292"/>
    </source>
</evidence>
<dbReference type="InterPro" id="IPR040185">
    <property type="entry name" value="Far11/STRP"/>
</dbReference>
<protein>
    <recommendedName>
        <fullName evidence="6">N1221-domain-containing protein</fullName>
    </recommendedName>
</protein>
<feature type="compositionally biased region" description="Low complexity" evidence="1">
    <location>
        <begin position="342"/>
        <end position="358"/>
    </location>
</feature>
<feature type="compositionally biased region" description="Low complexity" evidence="1">
    <location>
        <begin position="298"/>
        <end position="325"/>
    </location>
</feature>
<keyword evidence="5" id="KW-1185">Reference proteome</keyword>
<dbReference type="SMART" id="SM01293">
    <property type="entry name" value="DUF3402"/>
    <property type="match status" value="1"/>
</dbReference>
<dbReference type="GO" id="GO:0005829">
    <property type="term" value="C:cytosol"/>
    <property type="evidence" value="ECO:0007669"/>
    <property type="project" value="TreeGrafter"/>
</dbReference>
<dbReference type="PANTHER" id="PTHR13239:SF4">
    <property type="entry name" value="AT25231P"/>
    <property type="match status" value="1"/>
</dbReference>
<feature type="region of interest" description="Disordered" evidence="1">
    <location>
        <begin position="298"/>
        <end position="377"/>
    </location>
</feature>
<dbReference type="Pfam" id="PF07923">
    <property type="entry name" value="N1221"/>
    <property type="match status" value="2"/>
</dbReference>
<feature type="region of interest" description="Disordered" evidence="1">
    <location>
        <begin position="731"/>
        <end position="757"/>
    </location>
</feature>
<dbReference type="InterPro" id="IPR021819">
    <property type="entry name" value="Far11/STRP_C"/>
</dbReference>
<feature type="compositionally biased region" description="Low complexity" evidence="1">
    <location>
        <begin position="1113"/>
        <end position="1131"/>
    </location>
</feature>
<feature type="compositionally biased region" description="Polar residues" evidence="1">
    <location>
        <begin position="106"/>
        <end position="116"/>
    </location>
</feature>
<feature type="region of interest" description="Disordered" evidence="1">
    <location>
        <begin position="889"/>
        <end position="908"/>
    </location>
</feature>
<dbReference type="OrthoDB" id="18234at2759"/>
<evidence type="ECO:0000256" key="1">
    <source>
        <dbReference type="SAM" id="MobiDB-lite"/>
    </source>
</evidence>
<proteinExistence type="predicted"/>
<feature type="compositionally biased region" description="Low complexity" evidence="1">
    <location>
        <begin position="1046"/>
        <end position="1058"/>
    </location>
</feature>
<reference evidence="5" key="1">
    <citation type="journal article" date="2018" name="Nat. Microbiol.">
        <title>Leveraging single-cell genomics to expand the fungal tree of life.</title>
        <authorList>
            <person name="Ahrendt S.R."/>
            <person name="Quandt C.A."/>
            <person name="Ciobanu D."/>
            <person name="Clum A."/>
            <person name="Salamov A."/>
            <person name="Andreopoulos B."/>
            <person name="Cheng J.F."/>
            <person name="Woyke T."/>
            <person name="Pelin A."/>
            <person name="Henrissat B."/>
            <person name="Reynolds N.K."/>
            <person name="Benny G.L."/>
            <person name="Smith M.E."/>
            <person name="James T.Y."/>
            <person name="Grigoriev I.V."/>
        </authorList>
    </citation>
    <scope>NUCLEOTIDE SEQUENCE [LARGE SCALE GENOMIC DNA]</scope>
    <source>
        <strain evidence="5">ATCC 52028</strain>
    </source>
</reference>